<reference evidence="3 4" key="1">
    <citation type="journal article" date="2022" name="Res Sq">
        <title>Evolution of multicellular longitudinally dividing oral cavity symbionts (Neisseriaceae).</title>
        <authorList>
            <person name="Nyongesa S."/>
            <person name="Weber P."/>
            <person name="Bernet E."/>
            <person name="Pullido F."/>
            <person name="Nieckarz M."/>
            <person name="Delaby M."/>
            <person name="Nieves C."/>
            <person name="Viehboeck T."/>
            <person name="Krause N."/>
            <person name="Rivera-Millot A."/>
            <person name="Nakamura A."/>
            <person name="Vischer N."/>
            <person name="VanNieuwenhze M."/>
            <person name="Brun Y."/>
            <person name="Cava F."/>
            <person name="Bulgheresi S."/>
            <person name="Veyrier F."/>
        </authorList>
    </citation>
    <scope>NUCLEOTIDE SEQUENCE [LARGE SCALE GENOMIC DNA]</scope>
    <source>
        <strain evidence="3 4">SN4</strain>
    </source>
</reference>
<evidence type="ECO:0000313" key="4">
    <source>
        <dbReference type="Proteomes" id="UP000832011"/>
    </source>
</evidence>
<feature type="compositionally biased region" description="Polar residues" evidence="1">
    <location>
        <begin position="95"/>
        <end position="104"/>
    </location>
</feature>
<dbReference type="EMBL" id="CP091511">
    <property type="protein sequence ID" value="UOO90282.1"/>
    <property type="molecule type" value="Genomic_DNA"/>
</dbReference>
<proteinExistence type="predicted"/>
<protein>
    <submittedName>
        <fullName evidence="3">Ogr/Delta-like zinc finger family protein</fullName>
    </submittedName>
</protein>
<accession>A0ABY4EA25</accession>
<dbReference type="Proteomes" id="UP000832011">
    <property type="component" value="Chromosome"/>
</dbReference>
<dbReference type="Pfam" id="PF04606">
    <property type="entry name" value="Ogr_Delta"/>
    <property type="match status" value="1"/>
</dbReference>
<evidence type="ECO:0000313" key="3">
    <source>
        <dbReference type="EMBL" id="UOO90282.1"/>
    </source>
</evidence>
<organism evidence="3 4">
    <name type="scientific">Vitreoscilla massiliensis</name>
    <dbReference type="NCBI Taxonomy" id="1689272"/>
    <lineage>
        <taxon>Bacteria</taxon>
        <taxon>Pseudomonadati</taxon>
        <taxon>Pseudomonadota</taxon>
        <taxon>Betaproteobacteria</taxon>
        <taxon>Neisseriales</taxon>
        <taxon>Neisseriaceae</taxon>
        <taxon>Vitreoscilla</taxon>
    </lineage>
</organism>
<dbReference type="InterPro" id="IPR007684">
    <property type="entry name" value="Znf_Ogr/Delta"/>
</dbReference>
<keyword evidence="4" id="KW-1185">Reference proteome</keyword>
<feature type="domain" description="Zinc finger Ogr/Delta-type" evidence="2">
    <location>
        <begin position="24"/>
        <end position="69"/>
    </location>
</feature>
<evidence type="ECO:0000259" key="2">
    <source>
        <dbReference type="Pfam" id="PF04606"/>
    </source>
</evidence>
<dbReference type="RefSeq" id="WP_058355827.1">
    <property type="nucleotide sequence ID" value="NZ_CABKVG010000008.1"/>
</dbReference>
<sequence length="104" mass="11664">MANQHAKSQVIKRGGLAMRAQNYCPNCGAVCFVSNSYQISKVTRETWLRCSDERCGWSGVQTSEITRTVTLPHPANVQNDNLPPPLEKEKLLSPRQTNESTELF</sequence>
<feature type="region of interest" description="Disordered" evidence="1">
    <location>
        <begin position="73"/>
        <end position="104"/>
    </location>
</feature>
<evidence type="ECO:0000256" key="1">
    <source>
        <dbReference type="SAM" id="MobiDB-lite"/>
    </source>
</evidence>
<name>A0ABY4EA25_9NEIS</name>
<gene>
    <name evidence="3" type="ORF">LVJ82_04655</name>
</gene>